<keyword evidence="3" id="KW-1185">Reference proteome</keyword>
<evidence type="ECO:0000313" key="2">
    <source>
        <dbReference type="EMBL" id="QNK02886.1"/>
    </source>
</evidence>
<feature type="transmembrane region" description="Helical" evidence="1">
    <location>
        <begin position="77"/>
        <end position="98"/>
    </location>
</feature>
<keyword evidence="1" id="KW-0472">Membrane</keyword>
<organism evidence="2 3">
    <name type="scientific">Dyella telluris</name>
    <dbReference type="NCBI Taxonomy" id="2763498"/>
    <lineage>
        <taxon>Bacteria</taxon>
        <taxon>Pseudomonadati</taxon>
        <taxon>Pseudomonadota</taxon>
        <taxon>Gammaproteobacteria</taxon>
        <taxon>Lysobacterales</taxon>
        <taxon>Rhodanobacteraceae</taxon>
        <taxon>Dyella</taxon>
    </lineage>
</organism>
<name>A0A7G8Q7X8_9GAMM</name>
<protein>
    <submittedName>
        <fullName evidence="2">Uncharacterized protein</fullName>
    </submittedName>
</protein>
<evidence type="ECO:0000313" key="3">
    <source>
        <dbReference type="Proteomes" id="UP000515873"/>
    </source>
</evidence>
<dbReference type="Proteomes" id="UP000515873">
    <property type="component" value="Chromosome"/>
</dbReference>
<reference evidence="2 3" key="1">
    <citation type="submission" date="2020-08" db="EMBL/GenBank/DDBJ databases">
        <title>Dyella sp. G9 isolated from forest soil.</title>
        <authorList>
            <person name="Fu J."/>
            <person name="Qiu L."/>
        </authorList>
    </citation>
    <scope>NUCLEOTIDE SEQUENCE [LARGE SCALE GENOMIC DNA]</scope>
    <source>
        <strain evidence="2 3">G9</strain>
    </source>
</reference>
<dbReference type="AlphaFoldDB" id="A0A7G8Q7X8"/>
<dbReference type="RefSeq" id="WP_187058315.1">
    <property type="nucleotide sequence ID" value="NZ_CP060412.1"/>
</dbReference>
<gene>
    <name evidence="2" type="ORF">H8F01_07135</name>
</gene>
<keyword evidence="1" id="KW-0812">Transmembrane</keyword>
<accession>A0A7G8Q7X8</accession>
<feature type="transmembrane region" description="Helical" evidence="1">
    <location>
        <begin position="41"/>
        <end position="65"/>
    </location>
</feature>
<proteinExistence type="predicted"/>
<keyword evidence="1" id="KW-1133">Transmembrane helix</keyword>
<dbReference type="KEGG" id="dtl:H8F01_07135"/>
<sequence length="101" mass="10429">MLLTAIAFIAVPLWGHLQGDAIARAQKQAHGVACGMPVLGILLDTLFLSGMISLVALVLAVLAYWKLARPRPVLRAVELVVVALPALLAVVVVVGLGVTGG</sequence>
<evidence type="ECO:0000256" key="1">
    <source>
        <dbReference type="SAM" id="Phobius"/>
    </source>
</evidence>
<dbReference type="EMBL" id="CP060412">
    <property type="protein sequence ID" value="QNK02886.1"/>
    <property type="molecule type" value="Genomic_DNA"/>
</dbReference>